<evidence type="ECO:0000313" key="3">
    <source>
        <dbReference type="EMBL" id="TDD10451.1"/>
    </source>
</evidence>
<dbReference type="Pfam" id="PF13683">
    <property type="entry name" value="rve_3"/>
    <property type="match status" value="1"/>
</dbReference>
<dbReference type="GO" id="GO:0003676">
    <property type="term" value="F:nucleic acid binding"/>
    <property type="evidence" value="ECO:0007669"/>
    <property type="project" value="InterPro"/>
</dbReference>
<dbReference type="InterPro" id="IPR036397">
    <property type="entry name" value="RNaseH_sf"/>
</dbReference>
<dbReference type="GO" id="GO:0015074">
    <property type="term" value="P:DNA integration"/>
    <property type="evidence" value="ECO:0007669"/>
    <property type="project" value="InterPro"/>
</dbReference>
<dbReference type="InterPro" id="IPR001584">
    <property type="entry name" value="Integrase_cat-core"/>
</dbReference>
<dbReference type="SUPFAM" id="SSF53098">
    <property type="entry name" value="Ribonuclease H-like"/>
    <property type="match status" value="1"/>
</dbReference>
<accession>A0A4R4VYB6</accession>
<protein>
    <recommendedName>
        <fullName evidence="2">Integrase catalytic domain-containing protein</fullName>
    </recommendedName>
</protein>
<organism evidence="3 4">
    <name type="scientific">Nonomuraea diastatica</name>
    <dbReference type="NCBI Taxonomy" id="1848329"/>
    <lineage>
        <taxon>Bacteria</taxon>
        <taxon>Bacillati</taxon>
        <taxon>Actinomycetota</taxon>
        <taxon>Actinomycetes</taxon>
        <taxon>Streptosporangiales</taxon>
        <taxon>Streptosporangiaceae</taxon>
        <taxon>Nonomuraea</taxon>
    </lineage>
</organism>
<dbReference type="Proteomes" id="UP000294543">
    <property type="component" value="Unassembled WGS sequence"/>
</dbReference>
<keyword evidence="4" id="KW-1185">Reference proteome</keyword>
<proteinExistence type="predicted"/>
<evidence type="ECO:0000259" key="2">
    <source>
        <dbReference type="PROSITE" id="PS50994"/>
    </source>
</evidence>
<dbReference type="EMBL" id="SMKP01000230">
    <property type="protein sequence ID" value="TDD10451.1"/>
    <property type="molecule type" value="Genomic_DNA"/>
</dbReference>
<dbReference type="OrthoDB" id="52928at2"/>
<reference evidence="3 4" key="1">
    <citation type="submission" date="2019-03" db="EMBL/GenBank/DDBJ databases">
        <title>Draft genome sequences of novel Actinobacteria.</title>
        <authorList>
            <person name="Sahin N."/>
            <person name="Ay H."/>
            <person name="Saygin H."/>
        </authorList>
    </citation>
    <scope>NUCLEOTIDE SEQUENCE [LARGE SCALE GENOMIC DNA]</scope>
    <source>
        <strain evidence="3 4">KC712</strain>
    </source>
</reference>
<evidence type="ECO:0000256" key="1">
    <source>
        <dbReference type="SAM" id="MobiDB-lite"/>
    </source>
</evidence>
<dbReference type="PROSITE" id="PS50994">
    <property type="entry name" value="INTEGRASE"/>
    <property type="match status" value="1"/>
</dbReference>
<comment type="caution">
    <text evidence="3">The sequence shown here is derived from an EMBL/GenBank/DDBJ whole genome shotgun (WGS) entry which is preliminary data.</text>
</comment>
<feature type="region of interest" description="Disordered" evidence="1">
    <location>
        <begin position="184"/>
        <end position="223"/>
    </location>
</feature>
<evidence type="ECO:0000313" key="4">
    <source>
        <dbReference type="Proteomes" id="UP000294543"/>
    </source>
</evidence>
<dbReference type="Gene3D" id="3.30.420.10">
    <property type="entry name" value="Ribonuclease H-like superfamily/Ribonuclease H"/>
    <property type="match status" value="1"/>
</dbReference>
<name>A0A4R4VYB6_9ACTN</name>
<feature type="compositionally biased region" description="Polar residues" evidence="1">
    <location>
        <begin position="202"/>
        <end position="223"/>
    </location>
</feature>
<gene>
    <name evidence="3" type="ORF">E1294_46095</name>
</gene>
<dbReference type="AlphaFoldDB" id="A0A4R4VYB6"/>
<feature type="domain" description="Integrase catalytic" evidence="2">
    <location>
        <begin position="2"/>
        <end position="165"/>
    </location>
</feature>
<dbReference type="InterPro" id="IPR012337">
    <property type="entry name" value="RNaseH-like_sf"/>
</dbReference>
<sequence>MDRVIPAFISGDADIVAFLSETREQLQTRAFAPLPVRERLIPKSGKSGQFRRLGIPSAMDRLVQAVAPRSIHADRGTSMTSDTVTGLLALLGIDQSHFRPHVSNDNPYSEAQFKTLKYCPAFPGRFGSIEDANVFCGQFFRYYNHEHRHSGIAMHTPASVHDGTAVHVQARRIATLHAAFQAHPERFRGRRPFPPPLPTKVWINQPSTASSEPGTSPQSTRVA</sequence>